<dbReference type="KEGG" id="bmat:DB723_01020"/>
<dbReference type="EMBL" id="CP044535">
    <property type="protein sequence ID" value="QFI14348.1"/>
    <property type="molecule type" value="Genomic_DNA"/>
</dbReference>
<proteinExistence type="predicted"/>
<name>A0A5J6WC57_9SPIR</name>
<dbReference type="InterPro" id="IPR049714">
    <property type="entry name" value="BB0208-like"/>
</dbReference>
<dbReference type="OrthoDB" id="350986at2"/>
<protein>
    <submittedName>
        <fullName evidence="1">Uncharacterized protein</fullName>
    </submittedName>
</protein>
<dbReference type="Proteomes" id="UP000326393">
    <property type="component" value="Chromosome"/>
</dbReference>
<evidence type="ECO:0000313" key="1">
    <source>
        <dbReference type="EMBL" id="QFI14348.1"/>
    </source>
</evidence>
<reference evidence="2" key="1">
    <citation type="submission" date="2019-10" db="EMBL/GenBank/DDBJ databases">
        <title>Borrelia maritima sp. nov., a novel species of the Borrelia burgdorferi sensu lato complex, occupies a basal position to North American species.</title>
        <authorList>
            <person name="Margos G."/>
            <person name="Fedorova N."/>
            <person name="Becker N.S."/>
            <person name="Kleinjan J.E."/>
            <person name="Marosevic D."/>
            <person name="Krebs S."/>
            <person name="Hui L."/>
            <person name="Fingerle V."/>
            <person name="Lane R.S."/>
        </authorList>
    </citation>
    <scope>NUCLEOTIDE SEQUENCE [LARGE SCALE GENOMIC DNA]</scope>
    <source>
        <strain evidence="2">CA690</strain>
    </source>
</reference>
<dbReference type="RefSeq" id="WP_151551491.1">
    <property type="nucleotide sequence ID" value="NZ_CP044535.1"/>
</dbReference>
<evidence type="ECO:0000313" key="2">
    <source>
        <dbReference type="Proteomes" id="UP000326393"/>
    </source>
</evidence>
<keyword evidence="2" id="KW-1185">Reference proteome</keyword>
<reference evidence="1 2" key="2">
    <citation type="journal article" date="2020" name="Int. J. Syst. Evol. Microbiol.">
        <title>Borrelia maritima sp. nov., a novel species of the Borrelia burgdorferi sensu lato complex, occupying a basal position to North American species.</title>
        <authorList>
            <person name="Margos G."/>
            <person name="Fedorova N."/>
            <person name="Becker N.S."/>
            <person name="Kleinjan J.E."/>
            <person name="Marosevic D."/>
            <person name="Krebs S."/>
            <person name="Hui L."/>
            <person name="Fingerle V."/>
            <person name="Lane R.S."/>
        </authorList>
    </citation>
    <scope>NUCLEOTIDE SEQUENCE [LARGE SCALE GENOMIC DNA]</scope>
    <source>
        <strain evidence="1 2">CA690</strain>
    </source>
</reference>
<organism evidence="1 2">
    <name type="scientific">Borrelia maritima</name>
    <dbReference type="NCBI Taxonomy" id="2761123"/>
    <lineage>
        <taxon>Bacteria</taxon>
        <taxon>Pseudomonadati</taxon>
        <taxon>Spirochaetota</taxon>
        <taxon>Spirochaetia</taxon>
        <taxon>Spirochaetales</taxon>
        <taxon>Borreliaceae</taxon>
        <taxon>Borrelia</taxon>
    </lineage>
</organism>
<sequence>MKTIKKDREFYDYLATLKKYIIKYIEEKVLKYSIASQLYKLEKTEIIELIKISDNYEKEKNTLNTSLEEYYYNKTQNEIIKKWILEIIRSKNFAQISKEANFNTKKLGITYKLKSSNFLKLIEIQNNPYYSQEKKDIYKQFILNFSSNINIDNLEQTIDILVAVRNKNKIKILNILNKNLKNKSENQNVFKSSLANKESRLIKLKKILILTYWPVGCLSKNIFIKILIKHYKYLEEEILALKYNEILNYLRALKTLSLNEIFYKGSSKNINFNYFFSDFTQYIPKDFQNTLKCYLYVVEKTITKKYLTWFFKDKISNNWESFTNTLEYIEKHKLINIKEKIKEIITAKFQTEDFFISFDKTNFNPYKSSIFKERCIKNAFIQSIVNYVEKNSQNIETYGWIAFYIYAENKDKKIFCQHMKDFFKNKTFETQNQIFVYFLSFYPNIENKHFKFISDILLYLDENKITIPKKIIKMQKINPNQLDYQRSYILIKSLKTRSRILKILLKNIRFDLIEKLEDENEKKLLPAICYLIYCDNLVELKNNKKIKSNEKNSLLEFISFFKAKLKQKINFKKELMKAKDIQSKLNIMEKK</sequence>
<accession>A0A5J6WC57</accession>
<dbReference type="AlphaFoldDB" id="A0A5J6WC57"/>
<gene>
    <name evidence="1" type="ORF">DB723_01020</name>
</gene>
<dbReference type="NCBIfam" id="NF041829">
    <property type="entry name" value="Borr_BB0208"/>
    <property type="match status" value="1"/>
</dbReference>